<dbReference type="AlphaFoldDB" id="A0A3M7PH33"/>
<keyword evidence="3" id="KW-1185">Reference proteome</keyword>
<evidence type="ECO:0008006" key="4">
    <source>
        <dbReference type="Google" id="ProtNLM"/>
    </source>
</evidence>
<name>A0A3M7PH33_BRAPC</name>
<dbReference type="OrthoDB" id="10327983at2759"/>
<sequence length="118" mass="13974">MRLLLALSLLLFVRCNDNFDSYFESASWIDRNGVVALSIFHKTIAYDKVEAAFKELETRFSSDVQWKNRDALYMQFLCHVNFAPAKNPWNIEPHRVTTSYLQHILNACNPPRKYYYYV</sequence>
<dbReference type="Pfam" id="PF10783">
    <property type="entry name" value="DUF2599"/>
    <property type="match status" value="1"/>
</dbReference>
<accession>A0A3M7PH33</accession>
<dbReference type="InterPro" id="IPR019719">
    <property type="entry name" value="DUF2599"/>
</dbReference>
<evidence type="ECO:0000313" key="3">
    <source>
        <dbReference type="Proteomes" id="UP000276133"/>
    </source>
</evidence>
<comment type="caution">
    <text evidence="2">The sequence shown here is derived from an EMBL/GenBank/DDBJ whole genome shotgun (WGS) entry which is preliminary data.</text>
</comment>
<reference evidence="2 3" key="1">
    <citation type="journal article" date="2018" name="Sci. Rep.">
        <title>Genomic signatures of local adaptation to the degree of environmental predictability in rotifers.</title>
        <authorList>
            <person name="Franch-Gras L."/>
            <person name="Hahn C."/>
            <person name="Garcia-Roger E.M."/>
            <person name="Carmona M.J."/>
            <person name="Serra M."/>
            <person name="Gomez A."/>
        </authorList>
    </citation>
    <scope>NUCLEOTIDE SEQUENCE [LARGE SCALE GENOMIC DNA]</scope>
    <source>
        <strain evidence="2">HYR1</strain>
    </source>
</reference>
<keyword evidence="1" id="KW-0732">Signal</keyword>
<gene>
    <name evidence="2" type="ORF">BpHYR1_053605</name>
</gene>
<proteinExistence type="predicted"/>
<dbReference type="EMBL" id="REGN01010778">
    <property type="protein sequence ID" value="RMZ98435.1"/>
    <property type="molecule type" value="Genomic_DNA"/>
</dbReference>
<protein>
    <recommendedName>
        <fullName evidence="4">DUF2599 domain-containing protein</fullName>
    </recommendedName>
</protein>
<evidence type="ECO:0000256" key="1">
    <source>
        <dbReference type="SAM" id="SignalP"/>
    </source>
</evidence>
<evidence type="ECO:0000313" key="2">
    <source>
        <dbReference type="EMBL" id="RMZ98435.1"/>
    </source>
</evidence>
<feature type="signal peptide" evidence="1">
    <location>
        <begin position="1"/>
        <end position="15"/>
    </location>
</feature>
<organism evidence="2 3">
    <name type="scientific">Brachionus plicatilis</name>
    <name type="common">Marine rotifer</name>
    <name type="synonym">Brachionus muelleri</name>
    <dbReference type="NCBI Taxonomy" id="10195"/>
    <lineage>
        <taxon>Eukaryota</taxon>
        <taxon>Metazoa</taxon>
        <taxon>Spiralia</taxon>
        <taxon>Gnathifera</taxon>
        <taxon>Rotifera</taxon>
        <taxon>Eurotatoria</taxon>
        <taxon>Monogononta</taxon>
        <taxon>Pseudotrocha</taxon>
        <taxon>Ploima</taxon>
        <taxon>Brachionidae</taxon>
        <taxon>Brachionus</taxon>
    </lineage>
</organism>
<feature type="chain" id="PRO_5018086806" description="DUF2599 domain-containing protein" evidence="1">
    <location>
        <begin position="16"/>
        <end position="118"/>
    </location>
</feature>
<dbReference type="Proteomes" id="UP000276133">
    <property type="component" value="Unassembled WGS sequence"/>
</dbReference>